<dbReference type="GeneID" id="127749661"/>
<evidence type="ECO:0000313" key="3">
    <source>
        <dbReference type="RefSeq" id="XP_052124695.1"/>
    </source>
</evidence>
<feature type="compositionally biased region" description="Low complexity" evidence="1">
    <location>
        <begin position="28"/>
        <end position="44"/>
    </location>
</feature>
<dbReference type="KEGG" id="foc:127749661"/>
<sequence>MAAPQPGKIMAKRAEFALTEPWRGGDNGACSSSAAGPSSTPRRPSSQHHQEPPPRTVAPLARMPPSYTYAPKRLQTRRTNSWPVGLGAPNSPEGTPVRLARQARLASLAREARKAHEARRKARGEGFCLSGFLGAARCWLRRAAVRVTLLCCGAEAAGYKPPMRRVSLRSGLGCCGTIGGSPPREVFV</sequence>
<feature type="region of interest" description="Disordered" evidence="1">
    <location>
        <begin position="1"/>
        <end position="95"/>
    </location>
</feature>
<name>A0A9C6TYH3_FRAOC</name>
<accession>A0A9C6TYH3</accession>
<evidence type="ECO:0000313" key="2">
    <source>
        <dbReference type="Proteomes" id="UP000504606"/>
    </source>
</evidence>
<protein>
    <submittedName>
        <fullName evidence="3">Uncharacterized protein LOC127749661</fullName>
    </submittedName>
</protein>
<gene>
    <name evidence="3" type="primary">LOC127749661</name>
</gene>
<reference evidence="3" key="1">
    <citation type="submission" date="2025-08" db="UniProtKB">
        <authorList>
            <consortium name="RefSeq"/>
        </authorList>
    </citation>
    <scope>IDENTIFICATION</scope>
    <source>
        <tissue evidence="3">Whole organism</tissue>
    </source>
</reference>
<dbReference type="AlphaFoldDB" id="A0A9C6TYH3"/>
<dbReference type="Proteomes" id="UP000504606">
    <property type="component" value="Unplaced"/>
</dbReference>
<evidence type="ECO:0000256" key="1">
    <source>
        <dbReference type="SAM" id="MobiDB-lite"/>
    </source>
</evidence>
<keyword evidence="2" id="KW-1185">Reference proteome</keyword>
<proteinExistence type="predicted"/>
<organism evidence="2 3">
    <name type="scientific">Frankliniella occidentalis</name>
    <name type="common">Western flower thrips</name>
    <name type="synonym">Euthrips occidentalis</name>
    <dbReference type="NCBI Taxonomy" id="133901"/>
    <lineage>
        <taxon>Eukaryota</taxon>
        <taxon>Metazoa</taxon>
        <taxon>Ecdysozoa</taxon>
        <taxon>Arthropoda</taxon>
        <taxon>Hexapoda</taxon>
        <taxon>Insecta</taxon>
        <taxon>Pterygota</taxon>
        <taxon>Neoptera</taxon>
        <taxon>Paraneoptera</taxon>
        <taxon>Thysanoptera</taxon>
        <taxon>Terebrantia</taxon>
        <taxon>Thripoidea</taxon>
        <taxon>Thripidae</taxon>
        <taxon>Frankliniella</taxon>
    </lineage>
</organism>
<dbReference type="RefSeq" id="XP_052124695.1">
    <property type="nucleotide sequence ID" value="XM_052268735.1"/>
</dbReference>